<accession>A0A9P4M485</accession>
<comment type="cofactor">
    <cofactor evidence="1 8">
        <name>heme</name>
        <dbReference type="ChEBI" id="CHEBI:30413"/>
    </cofactor>
</comment>
<evidence type="ECO:0000256" key="9">
    <source>
        <dbReference type="RuleBase" id="RU000461"/>
    </source>
</evidence>
<sequence length="536" mass="60555">MDSIIFGPAAFNSQVRQCAGALSNVFRRRNLRVLAAKLGCQPLLSQFRHKDRIFGLDLLLESAGQLKQHTYLENSLKRSLIYGNTWSARGLGKDVIHTHEPENLRAVYCRQFNDFVITDARVKHFSTLLGSSVFSTNGAEWKHSRAMLRPAFAIDRAADVDIFERHVQKMIKLIPADGQSVVDLQDLFFRFTMDLGTDIFFGESLNSLQDDVRKDSDARRFEEAYEAAKKHCVRNTQLHPMYWLRSQKGFKEAVVTVQDFMDRFVERALDRRQLLKDSEAQSETFLDEWAKLTSDKVKLRSELLSVLLAARDTTAALLGNLFFVLARRPDVWEKMSSEIQFLQGERPTYEQLKLLKYTKWCMNESLRLHPQVPVHVRTASKDTVLPVGGGKDGKSPILVPAGTAVVMNTYCLHRREDIWGEDAQVFRPERWAASPLDWSFIPFSGGPRRCLGADMAISEAVYITVRLLQHFKEIKAGDAEAWQEDLAVTCSNLHGARVILTPADVDASAGVDSAPITLKGGLECLEVEYPETCLSA</sequence>
<dbReference type="InterPro" id="IPR001128">
    <property type="entry name" value="Cyt_P450"/>
</dbReference>
<dbReference type="PRINTS" id="PR00385">
    <property type="entry name" value="P450"/>
</dbReference>
<dbReference type="SUPFAM" id="SSF48264">
    <property type="entry name" value="Cytochrome P450"/>
    <property type="match status" value="1"/>
</dbReference>
<evidence type="ECO:0000313" key="11">
    <source>
        <dbReference type="Proteomes" id="UP000799772"/>
    </source>
</evidence>
<keyword evidence="6 8" id="KW-0408">Iron</keyword>
<dbReference type="Gene3D" id="1.10.630.10">
    <property type="entry name" value="Cytochrome P450"/>
    <property type="match status" value="1"/>
</dbReference>
<dbReference type="PRINTS" id="PR01239">
    <property type="entry name" value="EP450IICYP52"/>
</dbReference>
<evidence type="ECO:0000256" key="8">
    <source>
        <dbReference type="PIRSR" id="PIRSR602402-1"/>
    </source>
</evidence>
<keyword evidence="7 9" id="KW-0503">Monooxygenase</keyword>
<organism evidence="10 11">
    <name type="scientific">Rhizodiscina lignyota</name>
    <dbReference type="NCBI Taxonomy" id="1504668"/>
    <lineage>
        <taxon>Eukaryota</taxon>
        <taxon>Fungi</taxon>
        <taxon>Dikarya</taxon>
        <taxon>Ascomycota</taxon>
        <taxon>Pezizomycotina</taxon>
        <taxon>Dothideomycetes</taxon>
        <taxon>Pleosporomycetidae</taxon>
        <taxon>Aulographales</taxon>
        <taxon>Rhizodiscinaceae</taxon>
        <taxon>Rhizodiscina</taxon>
    </lineage>
</organism>
<dbReference type="PROSITE" id="PS00086">
    <property type="entry name" value="CYTOCHROME_P450"/>
    <property type="match status" value="1"/>
</dbReference>
<evidence type="ECO:0000256" key="1">
    <source>
        <dbReference type="ARBA" id="ARBA00001971"/>
    </source>
</evidence>
<keyword evidence="4 8" id="KW-0479">Metal-binding</keyword>
<gene>
    <name evidence="10" type="ORF">NA57DRAFT_58430</name>
</gene>
<comment type="caution">
    <text evidence="10">The sequence shown here is derived from an EMBL/GenBank/DDBJ whole genome shotgun (WGS) entry which is preliminary data.</text>
</comment>
<dbReference type="EMBL" id="ML978129">
    <property type="protein sequence ID" value="KAF2096520.1"/>
    <property type="molecule type" value="Genomic_DNA"/>
</dbReference>
<protein>
    <submittedName>
        <fullName evidence="10">Cytochrome P450</fullName>
    </submittedName>
</protein>
<dbReference type="AlphaFoldDB" id="A0A9P4M485"/>
<evidence type="ECO:0000256" key="5">
    <source>
        <dbReference type="ARBA" id="ARBA00023002"/>
    </source>
</evidence>
<evidence type="ECO:0000313" key="10">
    <source>
        <dbReference type="EMBL" id="KAF2096520.1"/>
    </source>
</evidence>
<evidence type="ECO:0000256" key="6">
    <source>
        <dbReference type="ARBA" id="ARBA00023004"/>
    </source>
</evidence>
<dbReference type="InterPro" id="IPR036396">
    <property type="entry name" value="Cyt_P450_sf"/>
</dbReference>
<dbReference type="CDD" id="cd11063">
    <property type="entry name" value="CYP52"/>
    <property type="match status" value="1"/>
</dbReference>
<dbReference type="PANTHER" id="PTHR24287">
    <property type="entry name" value="P450, PUTATIVE (EUROFUNG)-RELATED"/>
    <property type="match status" value="1"/>
</dbReference>
<evidence type="ECO:0000256" key="2">
    <source>
        <dbReference type="ARBA" id="ARBA00010617"/>
    </source>
</evidence>
<dbReference type="GO" id="GO:0005506">
    <property type="term" value="F:iron ion binding"/>
    <property type="evidence" value="ECO:0007669"/>
    <property type="project" value="InterPro"/>
</dbReference>
<dbReference type="Proteomes" id="UP000799772">
    <property type="component" value="Unassembled WGS sequence"/>
</dbReference>
<name>A0A9P4M485_9PEZI</name>
<dbReference type="PRINTS" id="PR00464">
    <property type="entry name" value="EP450II"/>
</dbReference>
<keyword evidence="11" id="KW-1185">Reference proteome</keyword>
<evidence type="ECO:0000256" key="4">
    <source>
        <dbReference type="ARBA" id="ARBA00022723"/>
    </source>
</evidence>
<dbReference type="PANTHER" id="PTHR24287:SF1">
    <property type="entry name" value="P450, PUTATIVE (EUROFUNG)-RELATED"/>
    <property type="match status" value="1"/>
</dbReference>
<dbReference type="InterPro" id="IPR047146">
    <property type="entry name" value="Cyt_P450_E_CYP52_fungi"/>
</dbReference>
<dbReference type="GO" id="GO:0020037">
    <property type="term" value="F:heme binding"/>
    <property type="evidence" value="ECO:0007669"/>
    <property type="project" value="InterPro"/>
</dbReference>
<dbReference type="InterPro" id="IPR002974">
    <property type="entry name" value="Cyt_P450_E_CYP52_ascomycetes"/>
</dbReference>
<dbReference type="OrthoDB" id="1470350at2759"/>
<comment type="similarity">
    <text evidence="2 9">Belongs to the cytochrome P450 family.</text>
</comment>
<evidence type="ECO:0000256" key="3">
    <source>
        <dbReference type="ARBA" id="ARBA00022617"/>
    </source>
</evidence>
<reference evidence="10" key="1">
    <citation type="journal article" date="2020" name="Stud. Mycol.">
        <title>101 Dothideomycetes genomes: a test case for predicting lifestyles and emergence of pathogens.</title>
        <authorList>
            <person name="Haridas S."/>
            <person name="Albert R."/>
            <person name="Binder M."/>
            <person name="Bloem J."/>
            <person name="Labutti K."/>
            <person name="Salamov A."/>
            <person name="Andreopoulos B."/>
            <person name="Baker S."/>
            <person name="Barry K."/>
            <person name="Bills G."/>
            <person name="Bluhm B."/>
            <person name="Cannon C."/>
            <person name="Castanera R."/>
            <person name="Culley D."/>
            <person name="Daum C."/>
            <person name="Ezra D."/>
            <person name="Gonzalez J."/>
            <person name="Henrissat B."/>
            <person name="Kuo A."/>
            <person name="Liang C."/>
            <person name="Lipzen A."/>
            <person name="Lutzoni F."/>
            <person name="Magnuson J."/>
            <person name="Mondo S."/>
            <person name="Nolan M."/>
            <person name="Ohm R."/>
            <person name="Pangilinan J."/>
            <person name="Park H.-J."/>
            <person name="Ramirez L."/>
            <person name="Alfaro M."/>
            <person name="Sun H."/>
            <person name="Tritt A."/>
            <person name="Yoshinaga Y."/>
            <person name="Zwiers L.-H."/>
            <person name="Turgeon B."/>
            <person name="Goodwin S."/>
            <person name="Spatafora J."/>
            <person name="Crous P."/>
            <person name="Grigoriev I."/>
        </authorList>
    </citation>
    <scope>NUCLEOTIDE SEQUENCE</scope>
    <source>
        <strain evidence="10">CBS 133067</strain>
    </source>
</reference>
<evidence type="ECO:0000256" key="7">
    <source>
        <dbReference type="ARBA" id="ARBA00023033"/>
    </source>
</evidence>
<feature type="binding site" description="axial binding residue" evidence="8">
    <location>
        <position position="450"/>
    </location>
    <ligand>
        <name>heme</name>
        <dbReference type="ChEBI" id="CHEBI:30413"/>
    </ligand>
    <ligandPart>
        <name>Fe</name>
        <dbReference type="ChEBI" id="CHEBI:18248"/>
    </ligandPart>
</feature>
<keyword evidence="5 9" id="KW-0560">Oxidoreductase</keyword>
<dbReference type="Pfam" id="PF00067">
    <property type="entry name" value="p450"/>
    <property type="match status" value="1"/>
</dbReference>
<dbReference type="GO" id="GO:0016712">
    <property type="term" value="F:oxidoreductase activity, acting on paired donors, with incorporation or reduction of molecular oxygen, reduced flavin or flavoprotein as one donor, and incorporation of one atom of oxygen"/>
    <property type="evidence" value="ECO:0007669"/>
    <property type="project" value="InterPro"/>
</dbReference>
<proteinExistence type="inferred from homology"/>
<keyword evidence="3 8" id="KW-0349">Heme</keyword>
<dbReference type="InterPro" id="IPR017972">
    <property type="entry name" value="Cyt_P450_CS"/>
</dbReference>
<dbReference type="InterPro" id="IPR002402">
    <property type="entry name" value="Cyt_P450_E_grp-II"/>
</dbReference>